<sequence length="177" mass="18926">MGDVQPGPGGDVHRQQFRDRDTFADRGSCPVVGIAAARIELRARLCLEMSQEVGAFGMNHQRTPGPGQKAQGAILIVLMREGQPVEFVAPARRGGCGEDLEGDRPLFQKPVTGGRGKIARRGVEGEIDNRVFREMLAAPVEFLGVEQQGLEIGISNRVVTPPAAAARVSDCTVPRSG</sequence>
<evidence type="ECO:0000313" key="3">
    <source>
        <dbReference type="Proteomes" id="UP001428774"/>
    </source>
</evidence>
<dbReference type="EMBL" id="JBDNCH010000004">
    <property type="protein sequence ID" value="MEN9063502.1"/>
    <property type="molecule type" value="Genomic_DNA"/>
</dbReference>
<dbReference type="Proteomes" id="UP001428774">
    <property type="component" value="Unassembled WGS sequence"/>
</dbReference>
<organism evidence="2 3">
    <name type="scientific">Ponticoccus litoralis</name>
    <dbReference type="NCBI Taxonomy" id="422297"/>
    <lineage>
        <taxon>Bacteria</taxon>
        <taxon>Pseudomonadati</taxon>
        <taxon>Pseudomonadota</taxon>
        <taxon>Alphaproteobacteria</taxon>
        <taxon>Rhodobacterales</taxon>
        <taxon>Roseobacteraceae</taxon>
        <taxon>Ponticoccus</taxon>
    </lineage>
</organism>
<keyword evidence="3" id="KW-1185">Reference proteome</keyword>
<accession>A0AAW9SLJ2</accession>
<dbReference type="AlphaFoldDB" id="A0AAW9SLJ2"/>
<dbReference type="RefSeq" id="WP_347168573.1">
    <property type="nucleotide sequence ID" value="NZ_JBDNCH010000004.1"/>
</dbReference>
<evidence type="ECO:0000256" key="1">
    <source>
        <dbReference type="SAM" id="MobiDB-lite"/>
    </source>
</evidence>
<comment type="caution">
    <text evidence="2">The sequence shown here is derived from an EMBL/GenBank/DDBJ whole genome shotgun (WGS) entry which is preliminary data.</text>
</comment>
<feature type="compositionally biased region" description="Basic and acidic residues" evidence="1">
    <location>
        <begin position="11"/>
        <end position="21"/>
    </location>
</feature>
<name>A0AAW9SLJ2_9RHOB</name>
<proteinExistence type="predicted"/>
<reference evidence="2 3" key="1">
    <citation type="submission" date="2024-05" db="EMBL/GenBank/DDBJ databases">
        <title>Genome sequence of Ponticoccus litoralis KCCM 90028.</title>
        <authorList>
            <person name="Kim J.M."/>
            <person name="Lee J.K."/>
            <person name="Choi B.J."/>
            <person name="Bayburt H."/>
            <person name="Baek J.H."/>
            <person name="Jeon C.O."/>
        </authorList>
    </citation>
    <scope>NUCLEOTIDE SEQUENCE [LARGE SCALE GENOMIC DNA]</scope>
    <source>
        <strain evidence="2 3">KCCM 90028</strain>
    </source>
</reference>
<gene>
    <name evidence="2" type="ORF">ABFB10_23345</name>
</gene>
<evidence type="ECO:0000313" key="2">
    <source>
        <dbReference type="EMBL" id="MEN9063502.1"/>
    </source>
</evidence>
<feature type="region of interest" description="Disordered" evidence="1">
    <location>
        <begin position="1"/>
        <end position="21"/>
    </location>
</feature>
<protein>
    <submittedName>
        <fullName evidence="2">Uncharacterized protein</fullName>
    </submittedName>
</protein>